<evidence type="ECO:0000256" key="2">
    <source>
        <dbReference type="SAM" id="SignalP"/>
    </source>
</evidence>
<dbReference type="SUPFAM" id="SSF51182">
    <property type="entry name" value="RmlC-like cupins"/>
    <property type="match status" value="1"/>
</dbReference>
<dbReference type="InterPro" id="IPR011051">
    <property type="entry name" value="RmlC_Cupin_sf"/>
</dbReference>
<feature type="chain" id="PRO_5045519170" evidence="2">
    <location>
        <begin position="24"/>
        <end position="123"/>
    </location>
</feature>
<dbReference type="RefSeq" id="WP_194929764.1">
    <property type="nucleotide sequence ID" value="NZ_JADLZT010000002.1"/>
</dbReference>
<reference evidence="3 4" key="1">
    <citation type="submission" date="2020-11" db="EMBL/GenBank/DDBJ databases">
        <title>Draft Genome Sequence and Secondary Metabolite Biosynthetic Potential of the Lysobacter niastensis Type strain DSM 18481.</title>
        <authorList>
            <person name="Turrini P."/>
            <person name="Artuso I."/>
            <person name="Tescari M."/>
            <person name="Lugli G.A."/>
            <person name="Frangipani E."/>
            <person name="Ventura M."/>
            <person name="Visca P."/>
        </authorList>
    </citation>
    <scope>NUCLEOTIDE SEQUENCE [LARGE SCALE GENOMIC DNA]</scope>
    <source>
        <strain evidence="3 4">DSM 18481</strain>
    </source>
</reference>
<comment type="caution">
    <text evidence="3">The sequence shown here is derived from an EMBL/GenBank/DDBJ whole genome shotgun (WGS) entry which is preliminary data.</text>
</comment>
<dbReference type="PROSITE" id="PS51257">
    <property type="entry name" value="PROKAR_LIPOPROTEIN"/>
    <property type="match status" value="1"/>
</dbReference>
<dbReference type="EMBL" id="JADLZT010000002">
    <property type="protein sequence ID" value="MBF6023167.1"/>
    <property type="molecule type" value="Genomic_DNA"/>
</dbReference>
<protein>
    <submittedName>
        <fullName evidence="3">Cytoplasmic protein</fullName>
    </submittedName>
</protein>
<gene>
    <name evidence="3" type="ORF">IU514_03900</name>
</gene>
<feature type="region of interest" description="Disordered" evidence="1">
    <location>
        <begin position="81"/>
        <end position="106"/>
    </location>
</feature>
<organism evidence="3 4">
    <name type="scientific">Lysobacter niastensis</name>
    <dbReference type="NCBI Taxonomy" id="380629"/>
    <lineage>
        <taxon>Bacteria</taxon>
        <taxon>Pseudomonadati</taxon>
        <taxon>Pseudomonadota</taxon>
        <taxon>Gammaproteobacteria</taxon>
        <taxon>Lysobacterales</taxon>
        <taxon>Lysobacteraceae</taxon>
        <taxon>Lysobacter</taxon>
    </lineage>
</organism>
<dbReference type="Gene3D" id="2.60.120.10">
    <property type="entry name" value="Jelly Rolls"/>
    <property type="match status" value="1"/>
</dbReference>
<evidence type="ECO:0000313" key="4">
    <source>
        <dbReference type="Proteomes" id="UP001429984"/>
    </source>
</evidence>
<evidence type="ECO:0000256" key="1">
    <source>
        <dbReference type="SAM" id="MobiDB-lite"/>
    </source>
</evidence>
<keyword evidence="4" id="KW-1185">Reference proteome</keyword>
<proteinExistence type="predicted"/>
<dbReference type="Proteomes" id="UP001429984">
    <property type="component" value="Unassembled WGS sequence"/>
</dbReference>
<feature type="signal peptide" evidence="2">
    <location>
        <begin position="1"/>
        <end position="23"/>
    </location>
</feature>
<dbReference type="InterPro" id="IPR014710">
    <property type="entry name" value="RmlC-like_jellyroll"/>
</dbReference>
<accession>A0ABS0B676</accession>
<keyword evidence="2" id="KW-0732">Signal</keyword>
<evidence type="ECO:0000313" key="3">
    <source>
        <dbReference type="EMBL" id="MBF6023167.1"/>
    </source>
</evidence>
<sequence length="123" mass="12819">MKPVLAIVAAGVVACAFAVPAAAQDLAKTAGKDAKVVLDNTRVRVIELNMAPGDRTGMHSHGDNIVVFVSGGEAEQTMADGTTKAMSRKPGEVVWSGPVTHDTLNKGKTPVRTLVIELKDNGK</sequence>
<name>A0ABS0B676_9GAMM</name>